<feature type="chain" id="PRO_5045047416" evidence="7">
    <location>
        <begin position="20"/>
        <end position="125"/>
    </location>
</feature>
<keyword evidence="2 6" id="KW-0349">Heme</keyword>
<comment type="caution">
    <text evidence="9">The sequence shown here is derived from an EMBL/GenBank/DDBJ whole genome shotgun (WGS) entry which is preliminary data.</text>
</comment>
<evidence type="ECO:0000256" key="6">
    <source>
        <dbReference type="PROSITE-ProRule" id="PRU00433"/>
    </source>
</evidence>
<dbReference type="PANTHER" id="PTHR40942:SF4">
    <property type="entry name" value="CYTOCHROME C5"/>
    <property type="match status" value="1"/>
</dbReference>
<dbReference type="PANTHER" id="PTHR40942">
    <property type="match status" value="1"/>
</dbReference>
<keyword evidence="5 6" id="KW-0408">Iron</keyword>
<dbReference type="PRINTS" id="PR00607">
    <property type="entry name" value="CYTCHROMECIE"/>
</dbReference>
<evidence type="ECO:0000256" key="7">
    <source>
        <dbReference type="SAM" id="SignalP"/>
    </source>
</evidence>
<keyword evidence="4" id="KW-0249">Electron transport</keyword>
<dbReference type="InterPro" id="IPR009056">
    <property type="entry name" value="Cyt_c-like_dom"/>
</dbReference>
<evidence type="ECO:0000313" key="9">
    <source>
        <dbReference type="EMBL" id="MBF5051583.1"/>
    </source>
</evidence>
<dbReference type="EMBL" id="ARXR01000001">
    <property type="protein sequence ID" value="MBF5051583.1"/>
    <property type="molecule type" value="Genomic_DNA"/>
</dbReference>
<evidence type="ECO:0000256" key="4">
    <source>
        <dbReference type="ARBA" id="ARBA00022982"/>
    </source>
</evidence>
<keyword evidence="10" id="KW-1185">Reference proteome</keyword>
<dbReference type="InterPro" id="IPR002323">
    <property type="entry name" value="Cyt_CIE"/>
</dbReference>
<evidence type="ECO:0000256" key="5">
    <source>
        <dbReference type="ARBA" id="ARBA00023004"/>
    </source>
</evidence>
<reference evidence="9 10" key="1">
    <citation type="submission" date="2012-09" db="EMBL/GenBank/DDBJ databases">
        <title>Genome Sequence of alkane-degrading Bacterium Alcanivorax venustensis ISO4.</title>
        <authorList>
            <person name="Lai Q."/>
            <person name="Shao Z."/>
        </authorList>
    </citation>
    <scope>NUCLEOTIDE SEQUENCE [LARGE SCALE GENOMIC DNA]</scope>
    <source>
        <strain evidence="9 10">ISO4</strain>
    </source>
</reference>
<accession>A0ABS0ABT4</accession>
<evidence type="ECO:0000256" key="3">
    <source>
        <dbReference type="ARBA" id="ARBA00022723"/>
    </source>
</evidence>
<dbReference type="Gene3D" id="1.10.760.10">
    <property type="entry name" value="Cytochrome c-like domain"/>
    <property type="match status" value="1"/>
</dbReference>
<dbReference type="Proteomes" id="UP000644441">
    <property type="component" value="Unassembled WGS sequence"/>
</dbReference>
<feature type="signal peptide" evidence="7">
    <location>
        <begin position="1"/>
        <end position="19"/>
    </location>
</feature>
<evidence type="ECO:0000256" key="1">
    <source>
        <dbReference type="ARBA" id="ARBA00022448"/>
    </source>
</evidence>
<dbReference type="PROSITE" id="PS51257">
    <property type="entry name" value="PROKAR_LIPOPROTEIN"/>
    <property type="match status" value="1"/>
</dbReference>
<organism evidence="9 10">
    <name type="scientific">Alloalcanivorax venustensis ISO4</name>
    <dbReference type="NCBI Taxonomy" id="1177184"/>
    <lineage>
        <taxon>Bacteria</taxon>
        <taxon>Pseudomonadati</taxon>
        <taxon>Pseudomonadota</taxon>
        <taxon>Gammaproteobacteria</taxon>
        <taxon>Oceanospirillales</taxon>
        <taxon>Alcanivoracaceae</taxon>
        <taxon>Alloalcanivorax</taxon>
    </lineage>
</organism>
<sequence>MRRFGPALLGGLLASLTLAGCGDADGPADASGADASGESASREPAEIYAQYCVNCHGTGMAGAPMVGPEHRLIWSEEIEEEGFPTLVKIAIEGQNGMPPRGTCFDCSDEEIEATVLYMLKESGAK</sequence>
<evidence type="ECO:0000256" key="2">
    <source>
        <dbReference type="ARBA" id="ARBA00022617"/>
    </source>
</evidence>
<protein>
    <submittedName>
        <fullName evidence="9">Cytochrome c5</fullName>
    </submittedName>
</protein>
<dbReference type="PROSITE" id="PS51007">
    <property type="entry name" value="CYTC"/>
    <property type="match status" value="1"/>
</dbReference>
<evidence type="ECO:0000313" key="10">
    <source>
        <dbReference type="Proteomes" id="UP000644441"/>
    </source>
</evidence>
<proteinExistence type="predicted"/>
<dbReference type="Pfam" id="PF13442">
    <property type="entry name" value="Cytochrome_CBB3"/>
    <property type="match status" value="1"/>
</dbReference>
<dbReference type="SUPFAM" id="SSF46626">
    <property type="entry name" value="Cytochrome c"/>
    <property type="match status" value="1"/>
</dbReference>
<keyword evidence="1" id="KW-0813">Transport</keyword>
<dbReference type="InterPro" id="IPR036909">
    <property type="entry name" value="Cyt_c-like_dom_sf"/>
</dbReference>
<feature type="domain" description="Cytochrome c" evidence="8">
    <location>
        <begin position="32"/>
        <end position="122"/>
    </location>
</feature>
<keyword evidence="7" id="KW-0732">Signal</keyword>
<keyword evidence="3 6" id="KW-0479">Metal-binding</keyword>
<evidence type="ECO:0000259" key="8">
    <source>
        <dbReference type="PROSITE" id="PS51007"/>
    </source>
</evidence>
<gene>
    <name evidence="9" type="ORF">ISO4_00185</name>
</gene>
<name>A0ABS0ABT4_9GAMM</name>